<feature type="domain" description="CRISPR type III-associated protein" evidence="2">
    <location>
        <begin position="9"/>
        <end position="175"/>
    </location>
</feature>
<evidence type="ECO:0000259" key="2">
    <source>
        <dbReference type="Pfam" id="PF03787"/>
    </source>
</evidence>
<reference evidence="4" key="1">
    <citation type="submission" date="2016-10" db="EMBL/GenBank/DDBJ databases">
        <authorList>
            <person name="Varghese N."/>
            <person name="Submissions S."/>
        </authorList>
    </citation>
    <scope>NUCLEOTIDE SEQUENCE [LARGE SCALE GENOMIC DNA]</scope>
    <source>
        <strain evidence="4">DSM 173</strain>
    </source>
</reference>
<dbReference type="EMBL" id="FNOW01000004">
    <property type="protein sequence ID" value="SDX45580.1"/>
    <property type="molecule type" value="Genomic_DNA"/>
</dbReference>
<dbReference type="OrthoDB" id="190500at2"/>
<evidence type="ECO:0000313" key="4">
    <source>
        <dbReference type="Proteomes" id="UP000198672"/>
    </source>
</evidence>
<dbReference type="STRING" id="61595.SAMN05421644_10410"/>
<dbReference type="Proteomes" id="UP000198672">
    <property type="component" value="Unassembled WGS sequence"/>
</dbReference>
<proteinExistence type="predicted"/>
<dbReference type="Pfam" id="PF03787">
    <property type="entry name" value="RAMPs"/>
    <property type="match status" value="1"/>
</dbReference>
<sequence length="175" mass="19495">MAEILEATYRIITPMFLGGADRTPIDGLRPPSFKGALRFWWRALHWSDCLREAQDDTAGLRLLHRREALLFGQAANGEETGQGRCLLRISGDTRTLTKAHLPSATAGHQYLLGQGLYHFRDAYLREALAPDATLRIQVRFRPETTHDERDSVARALLTLGLLGGLGSRARKGIGY</sequence>
<dbReference type="InterPro" id="IPR007522">
    <property type="entry name" value="CRISPR-assoc_prot_TM1795"/>
</dbReference>
<dbReference type="NCBIfam" id="TIGR01894">
    <property type="entry name" value="cas_TM1795_cmr1"/>
    <property type="match status" value="1"/>
</dbReference>
<dbReference type="AlphaFoldDB" id="A0A1H3BU94"/>
<name>A0A1H3BU94_ALLWA</name>
<gene>
    <name evidence="3" type="ORF">SAMN05421644_10410</name>
</gene>
<protein>
    <submittedName>
        <fullName evidence="3">CRISPR-associated protein Cmr1</fullName>
    </submittedName>
</protein>
<dbReference type="GO" id="GO:0051607">
    <property type="term" value="P:defense response to virus"/>
    <property type="evidence" value="ECO:0007669"/>
    <property type="project" value="UniProtKB-KW"/>
</dbReference>
<dbReference type="InterPro" id="IPR005537">
    <property type="entry name" value="RAMP_III_fam"/>
</dbReference>
<keyword evidence="1" id="KW-0051">Antiviral defense</keyword>
<evidence type="ECO:0000256" key="1">
    <source>
        <dbReference type="ARBA" id="ARBA00023118"/>
    </source>
</evidence>
<organism evidence="3 4">
    <name type="scientific">Allochromatium warmingii</name>
    <name type="common">Chromatium warmingii</name>
    <dbReference type="NCBI Taxonomy" id="61595"/>
    <lineage>
        <taxon>Bacteria</taxon>
        <taxon>Pseudomonadati</taxon>
        <taxon>Pseudomonadota</taxon>
        <taxon>Gammaproteobacteria</taxon>
        <taxon>Chromatiales</taxon>
        <taxon>Chromatiaceae</taxon>
        <taxon>Allochromatium</taxon>
    </lineage>
</organism>
<dbReference type="RefSeq" id="WP_091331920.1">
    <property type="nucleotide sequence ID" value="NZ_FNOW01000004.1"/>
</dbReference>
<accession>A0A1H3BU94</accession>
<evidence type="ECO:0000313" key="3">
    <source>
        <dbReference type="EMBL" id="SDX45580.1"/>
    </source>
</evidence>
<keyword evidence="4" id="KW-1185">Reference proteome</keyword>